<keyword evidence="3" id="KW-0540">Nuclease</keyword>
<accession>A0A562XJM0</accession>
<dbReference type="AlphaFoldDB" id="A0A562XJM0"/>
<organism evidence="8 9">
    <name type="scientific">Campylobacter hyointestinalis</name>
    <dbReference type="NCBI Taxonomy" id="198"/>
    <lineage>
        <taxon>Bacteria</taxon>
        <taxon>Pseudomonadati</taxon>
        <taxon>Campylobacterota</taxon>
        <taxon>Epsilonproteobacteria</taxon>
        <taxon>Campylobacterales</taxon>
        <taxon>Campylobacteraceae</taxon>
        <taxon>Campylobacter</taxon>
    </lineage>
</organism>
<dbReference type="Gene3D" id="3.30.920.30">
    <property type="entry name" value="Hypothetical protein"/>
    <property type="match status" value="1"/>
</dbReference>
<keyword evidence="4" id="KW-0255">Endonuclease</keyword>
<dbReference type="InterPro" id="IPR012933">
    <property type="entry name" value="HicA_mRNA_interferase"/>
</dbReference>
<keyword evidence="6" id="KW-0694">RNA-binding</keyword>
<dbReference type="GO" id="GO:0016787">
    <property type="term" value="F:hydrolase activity"/>
    <property type="evidence" value="ECO:0007669"/>
    <property type="project" value="UniProtKB-KW"/>
</dbReference>
<dbReference type="EMBL" id="VOAP01000009">
    <property type="protein sequence ID" value="TWO21856.1"/>
    <property type="molecule type" value="Genomic_DNA"/>
</dbReference>
<evidence type="ECO:0000256" key="2">
    <source>
        <dbReference type="ARBA" id="ARBA00022649"/>
    </source>
</evidence>
<keyword evidence="2" id="KW-1277">Toxin-antitoxin system</keyword>
<evidence type="ECO:0000256" key="1">
    <source>
        <dbReference type="ARBA" id="ARBA00006620"/>
    </source>
</evidence>
<sequence>MSSLDKLIKKLENNPKNASFDDIKKLLINNGWELNHTKGSHHKFKKNSDSIVIPYNKPIKEIYVLQVLEKIKDKK</sequence>
<evidence type="ECO:0000313" key="8">
    <source>
        <dbReference type="EMBL" id="TWO21856.1"/>
    </source>
</evidence>
<dbReference type="GO" id="GO:0004519">
    <property type="term" value="F:endonuclease activity"/>
    <property type="evidence" value="ECO:0007669"/>
    <property type="project" value="UniProtKB-KW"/>
</dbReference>
<proteinExistence type="inferred from homology"/>
<keyword evidence="5" id="KW-0378">Hydrolase</keyword>
<protein>
    <submittedName>
        <fullName evidence="8">Type II toxin-antitoxin system HicA family toxin</fullName>
    </submittedName>
</protein>
<dbReference type="Proteomes" id="UP000321812">
    <property type="component" value="Unassembled WGS sequence"/>
</dbReference>
<dbReference type="InterPro" id="IPR038570">
    <property type="entry name" value="HicA_sf"/>
</dbReference>
<name>A0A562XJM0_CAMHY</name>
<evidence type="ECO:0000256" key="4">
    <source>
        <dbReference type="ARBA" id="ARBA00022759"/>
    </source>
</evidence>
<dbReference type="RefSeq" id="WP_063998159.1">
    <property type="nucleotide sequence ID" value="NZ_VOAP01000009.1"/>
</dbReference>
<evidence type="ECO:0000256" key="3">
    <source>
        <dbReference type="ARBA" id="ARBA00022722"/>
    </source>
</evidence>
<dbReference type="SUPFAM" id="SSF54786">
    <property type="entry name" value="YcfA/nrd intein domain"/>
    <property type="match status" value="1"/>
</dbReference>
<evidence type="ECO:0000256" key="7">
    <source>
        <dbReference type="ARBA" id="ARBA00023016"/>
    </source>
</evidence>
<reference evidence="8 9" key="1">
    <citation type="submission" date="2019-07" db="EMBL/GenBank/DDBJ databases">
        <title>Rapid identification of Enteric Bacteria from Whole Genome Sequences (WGS) using Average Nucleotide Identity (ANI).</title>
        <authorList>
            <person name="Lane C."/>
        </authorList>
    </citation>
    <scope>NUCLEOTIDE SEQUENCE [LARGE SCALE GENOMIC DNA]</scope>
    <source>
        <strain evidence="8 9">D2411</strain>
    </source>
</reference>
<keyword evidence="7" id="KW-0346">Stress response</keyword>
<evidence type="ECO:0000313" key="9">
    <source>
        <dbReference type="Proteomes" id="UP000321812"/>
    </source>
</evidence>
<comment type="similarity">
    <text evidence="1">Belongs to the HicA mRNA interferase family.</text>
</comment>
<evidence type="ECO:0000256" key="6">
    <source>
        <dbReference type="ARBA" id="ARBA00022884"/>
    </source>
</evidence>
<evidence type="ECO:0000256" key="5">
    <source>
        <dbReference type="ARBA" id="ARBA00022801"/>
    </source>
</evidence>
<comment type="caution">
    <text evidence="8">The sequence shown here is derived from an EMBL/GenBank/DDBJ whole genome shotgun (WGS) entry which is preliminary data.</text>
</comment>
<gene>
    <name evidence="8" type="ORF">YZ82_02400</name>
</gene>
<dbReference type="Pfam" id="PF07927">
    <property type="entry name" value="HicA_toxin"/>
    <property type="match status" value="1"/>
</dbReference>
<dbReference type="GO" id="GO:0003729">
    <property type="term" value="F:mRNA binding"/>
    <property type="evidence" value="ECO:0007669"/>
    <property type="project" value="InterPro"/>
</dbReference>